<dbReference type="PROSITE" id="PS01184">
    <property type="entry name" value="UBIE_2"/>
    <property type="match status" value="1"/>
</dbReference>
<comment type="caution">
    <text evidence="8">The sequence shown here is derived from an EMBL/GenBank/DDBJ whole genome shotgun (WGS) entry which is preliminary data.</text>
</comment>
<dbReference type="PANTHER" id="PTHR43591:SF24">
    <property type="entry name" value="2-METHOXY-6-POLYPRENYL-1,4-BENZOQUINOL METHYLASE, MITOCHONDRIAL"/>
    <property type="match status" value="1"/>
</dbReference>
<dbReference type="NCBIfam" id="TIGR01934">
    <property type="entry name" value="MenG_MenH_UbiE"/>
    <property type="match status" value="1"/>
</dbReference>
<dbReference type="EMBL" id="LPZR01000170">
    <property type="protein sequence ID" value="KYO51592.1"/>
    <property type="molecule type" value="Genomic_DNA"/>
</dbReference>
<evidence type="ECO:0000256" key="6">
    <source>
        <dbReference type="HAMAP-Rule" id="MF_01813"/>
    </source>
</evidence>
<dbReference type="GO" id="GO:0009060">
    <property type="term" value="P:aerobic respiration"/>
    <property type="evidence" value="ECO:0007669"/>
    <property type="project" value="UniProtKB-UniRule"/>
</dbReference>
<comment type="catalytic activity">
    <reaction evidence="6">
        <text>a 2-methoxy-6-(all-trans-polyprenyl)benzene-1,4-diol + S-adenosyl-L-methionine = a 5-methoxy-2-methyl-3-(all-trans-polyprenyl)benzene-1,4-diol + S-adenosyl-L-homocysteine + H(+)</text>
        <dbReference type="Rhea" id="RHEA:28286"/>
        <dbReference type="Rhea" id="RHEA-COMP:10858"/>
        <dbReference type="Rhea" id="RHEA-COMP:10859"/>
        <dbReference type="ChEBI" id="CHEBI:15378"/>
        <dbReference type="ChEBI" id="CHEBI:57856"/>
        <dbReference type="ChEBI" id="CHEBI:59789"/>
        <dbReference type="ChEBI" id="CHEBI:84166"/>
        <dbReference type="ChEBI" id="CHEBI:84167"/>
        <dbReference type="EC" id="2.1.1.201"/>
    </reaction>
</comment>
<evidence type="ECO:0000313" key="8">
    <source>
        <dbReference type="EMBL" id="KYO51592.1"/>
    </source>
</evidence>
<name>A0A162KLX4_9PROT</name>
<evidence type="ECO:0000313" key="9">
    <source>
        <dbReference type="Proteomes" id="UP000075787"/>
    </source>
</evidence>
<evidence type="ECO:0000256" key="1">
    <source>
        <dbReference type="ARBA" id="ARBA00022428"/>
    </source>
</evidence>
<dbReference type="Gene3D" id="3.40.50.150">
    <property type="entry name" value="Vaccinia Virus protein VP39"/>
    <property type="match status" value="1"/>
</dbReference>
<feature type="region of interest" description="Disordered" evidence="7">
    <location>
        <begin position="1"/>
        <end position="22"/>
    </location>
</feature>
<dbReference type="CDD" id="cd02440">
    <property type="entry name" value="AdoMet_MTases"/>
    <property type="match status" value="1"/>
</dbReference>
<evidence type="ECO:0000256" key="4">
    <source>
        <dbReference type="ARBA" id="ARBA00022688"/>
    </source>
</evidence>
<dbReference type="GeneID" id="97244356"/>
<reference evidence="8 9" key="1">
    <citation type="submission" date="2015-12" db="EMBL/GenBank/DDBJ databases">
        <title>Genome sequence of Tistrella mobilis MCCC 1A02139.</title>
        <authorList>
            <person name="Lu L."/>
            <person name="Lai Q."/>
            <person name="Shao Z."/>
            <person name="Qian P."/>
        </authorList>
    </citation>
    <scope>NUCLEOTIDE SEQUENCE [LARGE SCALE GENOMIC DNA]</scope>
    <source>
        <strain evidence="8 9">MCCC 1A02139</strain>
    </source>
</reference>
<accession>A0A162KLX4</accession>
<dbReference type="PANTHER" id="PTHR43591">
    <property type="entry name" value="METHYLTRANSFERASE"/>
    <property type="match status" value="1"/>
</dbReference>
<evidence type="ECO:0000256" key="7">
    <source>
        <dbReference type="SAM" id="MobiDB-lite"/>
    </source>
</evidence>
<proteinExistence type="inferred from homology"/>
<feature type="binding site" evidence="6">
    <location>
        <position position="114"/>
    </location>
    <ligand>
        <name>S-adenosyl-L-methionine</name>
        <dbReference type="ChEBI" id="CHEBI:59789"/>
    </ligand>
</feature>
<dbReference type="EC" id="2.1.1.163" evidence="6"/>
<dbReference type="UniPathway" id="UPA00079">
    <property type="reaction ID" value="UER00169"/>
</dbReference>
<comment type="pathway">
    <text evidence="6">Cofactor biosynthesis; ubiquinone biosynthesis.</text>
</comment>
<feature type="compositionally biased region" description="Basic and acidic residues" evidence="7">
    <location>
        <begin position="7"/>
        <end position="18"/>
    </location>
</feature>
<keyword evidence="8" id="KW-0830">Ubiquinone</keyword>
<feature type="binding site" evidence="6">
    <location>
        <begin position="142"/>
        <end position="143"/>
    </location>
    <ligand>
        <name>S-adenosyl-L-methionine</name>
        <dbReference type="ChEBI" id="CHEBI:59789"/>
    </ligand>
</feature>
<keyword evidence="1 6" id="KW-0474">Menaquinone biosynthesis</keyword>
<comment type="pathway">
    <text evidence="6">Quinol/quinone metabolism; menaquinone biosynthesis; menaquinol from 1,4-dihydroxy-2-naphthoate: step 2/2.</text>
</comment>
<dbReference type="NCBIfam" id="NF001244">
    <property type="entry name" value="PRK00216.1-5"/>
    <property type="match status" value="1"/>
</dbReference>
<dbReference type="SUPFAM" id="SSF53335">
    <property type="entry name" value="S-adenosyl-L-methionine-dependent methyltransferases"/>
    <property type="match status" value="1"/>
</dbReference>
<dbReference type="Proteomes" id="UP000075787">
    <property type="component" value="Unassembled WGS sequence"/>
</dbReference>
<keyword evidence="3 6" id="KW-0808">Transferase</keyword>
<protein>
    <recommendedName>
        <fullName evidence="6">Ubiquinone/menaquinone biosynthesis C-methyltransferase UbiE</fullName>
        <ecNumber evidence="6">2.1.1.163</ecNumber>
        <ecNumber evidence="6">2.1.1.201</ecNumber>
    </recommendedName>
    <alternativeName>
        <fullName evidence="6">2-methoxy-6-polyprenyl-1,4-benzoquinol methylase</fullName>
    </alternativeName>
    <alternativeName>
        <fullName evidence="6">Demethylmenaquinone methyltransferase</fullName>
    </alternativeName>
</protein>
<dbReference type="GO" id="GO:0043770">
    <property type="term" value="F:demethylmenaquinone methyltransferase activity"/>
    <property type="evidence" value="ECO:0007669"/>
    <property type="project" value="UniProtKB-UniRule"/>
</dbReference>
<comment type="similarity">
    <text evidence="6">Belongs to the class I-like SAM-binding methyltransferase superfamily. MenG/UbiE family.</text>
</comment>
<dbReference type="RefSeq" id="WP_062765902.1">
    <property type="nucleotide sequence ID" value="NZ_CP121027.1"/>
</dbReference>
<dbReference type="GO" id="GO:0009234">
    <property type="term" value="P:menaquinone biosynthetic process"/>
    <property type="evidence" value="ECO:0007669"/>
    <property type="project" value="UniProtKB-UniRule"/>
</dbReference>
<gene>
    <name evidence="6 8" type="primary">ubiE</name>
    <name evidence="8" type="ORF">AUP44_08310</name>
</gene>
<dbReference type="GO" id="GO:0032259">
    <property type="term" value="P:methylation"/>
    <property type="evidence" value="ECO:0007669"/>
    <property type="project" value="UniProtKB-KW"/>
</dbReference>
<keyword evidence="2 6" id="KW-0489">Methyltransferase</keyword>
<dbReference type="InterPro" id="IPR004033">
    <property type="entry name" value="UbiE/COQ5_MeTrFase"/>
</dbReference>
<dbReference type="PROSITE" id="PS01183">
    <property type="entry name" value="UBIE_1"/>
    <property type="match status" value="1"/>
</dbReference>
<organism evidence="8 9">
    <name type="scientific">Tistrella mobilis</name>
    <dbReference type="NCBI Taxonomy" id="171437"/>
    <lineage>
        <taxon>Bacteria</taxon>
        <taxon>Pseudomonadati</taxon>
        <taxon>Pseudomonadota</taxon>
        <taxon>Alphaproteobacteria</taxon>
        <taxon>Geminicoccales</taxon>
        <taxon>Geminicoccaceae</taxon>
        <taxon>Tistrella</taxon>
    </lineage>
</organism>
<sequence>MSVIDEPAGRHAGDERPADFGFTSTTVGEKRRMVRGVFDSVARRYDLMNDLLSGGVHRLWKDAMMDWLAPRPGQHLLDVAGGTGDIAFRFIDRARRNAGAAAAQLPPARVTVCDLTPAMLEVGRDRAVDRGILDGIDWVAGNAEVLPVRSASVDVYTIAFGIRNVADIPAALAEARRVLKPGGRFMCLEFSQVQAPVLDRLYDLYSFKVLPQVGRVVARDAASYRYLAESIRKFPSADRFAGMIADAGFRQVKVRLLSGGIAALHSAWNV</sequence>
<dbReference type="EC" id="2.1.1.201" evidence="6"/>
<evidence type="ECO:0000256" key="2">
    <source>
        <dbReference type="ARBA" id="ARBA00022603"/>
    </source>
</evidence>
<keyword evidence="5 6" id="KW-0949">S-adenosyl-L-methionine</keyword>
<dbReference type="GO" id="GO:0008425">
    <property type="term" value="F:2-methoxy-6-polyprenyl-1,4-benzoquinol methyltransferase activity"/>
    <property type="evidence" value="ECO:0007669"/>
    <property type="project" value="UniProtKB-UniRule"/>
</dbReference>
<dbReference type="InterPro" id="IPR029063">
    <property type="entry name" value="SAM-dependent_MTases_sf"/>
</dbReference>
<dbReference type="PROSITE" id="PS51608">
    <property type="entry name" value="SAM_MT_UBIE"/>
    <property type="match status" value="1"/>
</dbReference>
<comment type="caution">
    <text evidence="6">Lacks conserved residue(s) required for the propagation of feature annotation.</text>
</comment>
<comment type="catalytic activity">
    <reaction evidence="6">
        <text>a 2-demethylmenaquinol + S-adenosyl-L-methionine = a menaquinol + S-adenosyl-L-homocysteine + H(+)</text>
        <dbReference type="Rhea" id="RHEA:42640"/>
        <dbReference type="Rhea" id="RHEA-COMP:9539"/>
        <dbReference type="Rhea" id="RHEA-COMP:9563"/>
        <dbReference type="ChEBI" id="CHEBI:15378"/>
        <dbReference type="ChEBI" id="CHEBI:18151"/>
        <dbReference type="ChEBI" id="CHEBI:55437"/>
        <dbReference type="ChEBI" id="CHEBI:57856"/>
        <dbReference type="ChEBI" id="CHEBI:59789"/>
        <dbReference type="EC" id="2.1.1.163"/>
    </reaction>
</comment>
<dbReference type="HAMAP" id="MF_01813">
    <property type="entry name" value="MenG_UbiE_methyltr"/>
    <property type="match status" value="1"/>
</dbReference>
<dbReference type="UniPathway" id="UPA00232"/>
<evidence type="ECO:0000256" key="5">
    <source>
        <dbReference type="ARBA" id="ARBA00022691"/>
    </source>
</evidence>
<comment type="function">
    <text evidence="6">Methyltransferase required for the conversion of demethylmenaquinol (DMKH2) to menaquinol (MKH2) and the conversion of 2-polyprenyl-6-methoxy-1,4-benzoquinol (DDMQH2) to 2-polyprenyl-3-methyl-6-methoxy-1,4-benzoquinol (DMQH2).</text>
</comment>
<keyword evidence="4 6" id="KW-0831">Ubiquinone biosynthesis</keyword>
<dbReference type="AlphaFoldDB" id="A0A162KLX4"/>
<dbReference type="Pfam" id="PF01209">
    <property type="entry name" value="Ubie_methyltran"/>
    <property type="match status" value="1"/>
</dbReference>
<dbReference type="InterPro" id="IPR023576">
    <property type="entry name" value="UbiE/COQ5_MeTrFase_CS"/>
</dbReference>
<evidence type="ECO:0000256" key="3">
    <source>
        <dbReference type="ARBA" id="ARBA00022679"/>
    </source>
</evidence>
<feature type="binding site" evidence="6">
    <location>
        <position position="83"/>
    </location>
    <ligand>
        <name>S-adenosyl-L-methionine</name>
        <dbReference type="ChEBI" id="CHEBI:59789"/>
    </ligand>
</feature>